<protein>
    <submittedName>
        <fullName evidence="2">Uncharacterized protein</fullName>
    </submittedName>
</protein>
<gene>
    <name evidence="2" type="ORF">HJC23_006613</name>
</gene>
<feature type="region of interest" description="Disordered" evidence="1">
    <location>
        <begin position="197"/>
        <end position="309"/>
    </location>
</feature>
<feature type="compositionally biased region" description="Polar residues" evidence="1">
    <location>
        <begin position="93"/>
        <end position="102"/>
    </location>
</feature>
<organism evidence="2 3">
    <name type="scientific">Cyclotella cryptica</name>
    <dbReference type="NCBI Taxonomy" id="29204"/>
    <lineage>
        <taxon>Eukaryota</taxon>
        <taxon>Sar</taxon>
        <taxon>Stramenopiles</taxon>
        <taxon>Ochrophyta</taxon>
        <taxon>Bacillariophyta</taxon>
        <taxon>Coscinodiscophyceae</taxon>
        <taxon>Thalassiosirophycidae</taxon>
        <taxon>Stephanodiscales</taxon>
        <taxon>Stephanodiscaceae</taxon>
        <taxon>Cyclotella</taxon>
    </lineage>
</organism>
<dbReference type="Proteomes" id="UP001516023">
    <property type="component" value="Unassembled WGS sequence"/>
</dbReference>
<sequence length="379" mass="40574">MKPKIDIFRPIAAVTRGCRGVEADESIGGQLHCTIFRKKRQGSSRSGQSVVKASSDESFVLSFPAEAWPPAAIPASESTDTKSTAERQRRNLNRSVPIQVESSESRGAGTPILSHQHPSYYKIEMQGSQVQLSAGDDNSIQIAPDHNDNIQSAGARNGSITRASPIADQSLESPDLPLKAHEMGLKWTVSENGDIVAIPSSNNPAPSTPTKSSHLPPMFQSTAKLGVPSLKDSEDSNPPILTKASSDSMSDSDSNELTLPESPPRMNRSLLGHKSLFQEEESRSSSSGRGSDRSRSTKSRSSPVNNFDVSKINNSSIVADNLASPDDANKQQHYRSGGCGSRVDVMSQILDFFNFTCGVGAVCRDANCFSAPEQSVSVA</sequence>
<name>A0ABD3QYJ9_9STRA</name>
<evidence type="ECO:0000313" key="2">
    <source>
        <dbReference type="EMBL" id="KAL3804841.1"/>
    </source>
</evidence>
<reference evidence="2 3" key="1">
    <citation type="journal article" date="2020" name="G3 (Bethesda)">
        <title>Improved Reference Genome for Cyclotella cryptica CCMP332, a Model for Cell Wall Morphogenesis, Salinity Adaptation, and Lipid Production in Diatoms (Bacillariophyta).</title>
        <authorList>
            <person name="Roberts W.R."/>
            <person name="Downey K.M."/>
            <person name="Ruck E.C."/>
            <person name="Traller J.C."/>
            <person name="Alverson A.J."/>
        </authorList>
    </citation>
    <scope>NUCLEOTIDE SEQUENCE [LARGE SCALE GENOMIC DNA]</scope>
    <source>
        <strain evidence="2 3">CCMP332</strain>
    </source>
</reference>
<proteinExistence type="predicted"/>
<feature type="compositionally biased region" description="Low complexity" evidence="1">
    <location>
        <begin position="199"/>
        <end position="213"/>
    </location>
</feature>
<feature type="compositionally biased region" description="Basic and acidic residues" evidence="1">
    <location>
        <begin position="79"/>
        <end position="89"/>
    </location>
</feature>
<evidence type="ECO:0000313" key="3">
    <source>
        <dbReference type="Proteomes" id="UP001516023"/>
    </source>
</evidence>
<feature type="region of interest" description="Disordered" evidence="1">
    <location>
        <begin position="71"/>
        <end position="112"/>
    </location>
</feature>
<accession>A0ABD3QYJ9</accession>
<evidence type="ECO:0000256" key="1">
    <source>
        <dbReference type="SAM" id="MobiDB-lite"/>
    </source>
</evidence>
<dbReference type="EMBL" id="JABMIG020000005">
    <property type="protein sequence ID" value="KAL3804841.1"/>
    <property type="molecule type" value="Genomic_DNA"/>
</dbReference>
<dbReference type="AlphaFoldDB" id="A0ABD3QYJ9"/>
<keyword evidence="3" id="KW-1185">Reference proteome</keyword>
<comment type="caution">
    <text evidence="2">The sequence shown here is derived from an EMBL/GenBank/DDBJ whole genome shotgun (WGS) entry which is preliminary data.</text>
</comment>